<feature type="region of interest" description="Disordered" evidence="1">
    <location>
        <begin position="317"/>
        <end position="349"/>
    </location>
</feature>
<evidence type="ECO:0000313" key="4">
    <source>
        <dbReference type="Proteomes" id="UP001154252"/>
    </source>
</evidence>
<dbReference type="InterPro" id="IPR004827">
    <property type="entry name" value="bZIP"/>
</dbReference>
<gene>
    <name evidence="3" type="ORF">PEGY_LOCUS7845</name>
</gene>
<dbReference type="PROSITE" id="PS00036">
    <property type="entry name" value="BZIP_BASIC"/>
    <property type="match status" value="1"/>
</dbReference>
<keyword evidence="4" id="KW-1185">Reference proteome</keyword>
<organism evidence="3 4">
    <name type="scientific">Penicillium egyptiacum</name>
    <dbReference type="NCBI Taxonomy" id="1303716"/>
    <lineage>
        <taxon>Eukaryota</taxon>
        <taxon>Fungi</taxon>
        <taxon>Dikarya</taxon>
        <taxon>Ascomycota</taxon>
        <taxon>Pezizomycotina</taxon>
        <taxon>Eurotiomycetes</taxon>
        <taxon>Eurotiomycetidae</taxon>
        <taxon>Eurotiales</taxon>
        <taxon>Aspergillaceae</taxon>
        <taxon>Penicillium</taxon>
    </lineage>
</organism>
<dbReference type="OrthoDB" id="5387389at2759"/>
<feature type="compositionally biased region" description="Basic residues" evidence="1">
    <location>
        <begin position="35"/>
        <end position="44"/>
    </location>
</feature>
<sequence>MASMTSIDEIIDQEDWRQISEPALRKRIQNRISQRKLRAKRKQQNKPMLFDIDASTPAMDINPELSTLFATGNSTREPFLDPMDASYPSIDLEWPENFNINTPPLLDATIPWSPDEIAANMPSWTTDTEAGYFDHDPLPADLHLMSDDDPTPLDPNSISNIDTMASPRSRHPRKFKAGEVVINIAKPRLYNPRSGSVASSSLTSSEESTSGRSCPVKWSTRILSRGFETGCSLRSSDTTRKQSFRPWKKCTTTKVTPADESYQFSSREDIVECTNCGCHMAVRETPRPSQKELVEMLFERNPALAELAKQPNVRIEYGLPPSSRHDSTRHDPSVDLEMEDQEKGVESEQEYIVIYTGHERPRD</sequence>
<dbReference type="Proteomes" id="UP001154252">
    <property type="component" value="Unassembled WGS sequence"/>
</dbReference>
<evidence type="ECO:0000256" key="1">
    <source>
        <dbReference type="SAM" id="MobiDB-lite"/>
    </source>
</evidence>
<feature type="domain" description="BZIP" evidence="2">
    <location>
        <begin position="25"/>
        <end position="40"/>
    </location>
</feature>
<feature type="region of interest" description="Disordered" evidence="1">
    <location>
        <begin position="35"/>
        <end position="55"/>
    </location>
</feature>
<dbReference type="GO" id="GO:0003700">
    <property type="term" value="F:DNA-binding transcription factor activity"/>
    <property type="evidence" value="ECO:0007669"/>
    <property type="project" value="InterPro"/>
</dbReference>
<dbReference type="CDD" id="cd14688">
    <property type="entry name" value="bZIP_YAP"/>
    <property type="match status" value="1"/>
</dbReference>
<name>A0A9W4KGM0_9EURO</name>
<evidence type="ECO:0000259" key="2">
    <source>
        <dbReference type="PROSITE" id="PS00036"/>
    </source>
</evidence>
<comment type="caution">
    <text evidence="3">The sequence shown here is derived from an EMBL/GenBank/DDBJ whole genome shotgun (WGS) entry which is preliminary data.</text>
</comment>
<feature type="region of interest" description="Disordered" evidence="1">
    <location>
        <begin position="192"/>
        <end position="212"/>
    </location>
</feature>
<reference evidence="3" key="1">
    <citation type="submission" date="2021-07" db="EMBL/GenBank/DDBJ databases">
        <authorList>
            <person name="Branca A.L. A."/>
        </authorList>
    </citation>
    <scope>NUCLEOTIDE SEQUENCE</scope>
</reference>
<proteinExistence type="predicted"/>
<dbReference type="EMBL" id="CAJVRC010000884">
    <property type="protein sequence ID" value="CAG8904542.1"/>
    <property type="molecule type" value="Genomic_DNA"/>
</dbReference>
<protein>
    <recommendedName>
        <fullName evidence="2">BZIP domain-containing protein</fullName>
    </recommendedName>
</protein>
<feature type="compositionally biased region" description="Low complexity" evidence="1">
    <location>
        <begin position="193"/>
        <end position="212"/>
    </location>
</feature>
<evidence type="ECO:0000313" key="3">
    <source>
        <dbReference type="EMBL" id="CAG8904542.1"/>
    </source>
</evidence>
<dbReference type="AlphaFoldDB" id="A0A9W4KGM0"/>
<accession>A0A9W4KGM0</accession>
<feature type="compositionally biased region" description="Basic and acidic residues" evidence="1">
    <location>
        <begin position="323"/>
        <end position="333"/>
    </location>
</feature>